<evidence type="ECO:0000256" key="5">
    <source>
        <dbReference type="ARBA" id="ARBA00023136"/>
    </source>
</evidence>
<dbReference type="InterPro" id="IPR003245">
    <property type="entry name" value="Phytocyanin_dom"/>
</dbReference>
<comment type="similarity">
    <text evidence="9">Belongs to the early nodulin-like (ENODL) family.</text>
</comment>
<dbReference type="SUPFAM" id="SSF49503">
    <property type="entry name" value="Cupredoxins"/>
    <property type="match status" value="1"/>
</dbReference>
<name>A0AAD7LXR3_QUISA</name>
<dbReference type="InterPro" id="IPR039391">
    <property type="entry name" value="Phytocyanin-like"/>
</dbReference>
<dbReference type="PROSITE" id="PS51485">
    <property type="entry name" value="PHYTOCYANIN"/>
    <property type="match status" value="1"/>
</dbReference>
<protein>
    <submittedName>
        <fullName evidence="12">Early nodulin-like protein</fullName>
    </submittedName>
</protein>
<comment type="subcellular location">
    <subcellularLocation>
        <location evidence="1">Cell membrane</location>
        <topology evidence="1">Lipid-anchor</topology>
        <topology evidence="1">GPI-anchor</topology>
    </subcellularLocation>
</comment>
<dbReference type="CDD" id="cd11019">
    <property type="entry name" value="OsENODL1_like"/>
    <property type="match status" value="1"/>
</dbReference>
<feature type="chain" id="PRO_5042058132" evidence="10">
    <location>
        <begin position="28"/>
        <end position="181"/>
    </location>
</feature>
<keyword evidence="5" id="KW-0472">Membrane</keyword>
<dbReference type="FunFam" id="2.60.40.420:FF:000069">
    <property type="entry name" value="Early nodulin-like protein 1"/>
    <property type="match status" value="1"/>
</dbReference>
<evidence type="ECO:0000256" key="7">
    <source>
        <dbReference type="ARBA" id="ARBA00023180"/>
    </source>
</evidence>
<keyword evidence="3" id="KW-0336">GPI-anchor</keyword>
<keyword evidence="2" id="KW-1003">Cell membrane</keyword>
<feature type="signal peptide" evidence="10">
    <location>
        <begin position="1"/>
        <end position="27"/>
    </location>
</feature>
<evidence type="ECO:0000256" key="4">
    <source>
        <dbReference type="ARBA" id="ARBA00022729"/>
    </source>
</evidence>
<keyword evidence="8" id="KW-0449">Lipoprotein</keyword>
<dbReference type="InterPro" id="IPR041846">
    <property type="entry name" value="ENL_dom"/>
</dbReference>
<dbReference type="GO" id="GO:0098552">
    <property type="term" value="C:side of membrane"/>
    <property type="evidence" value="ECO:0007669"/>
    <property type="project" value="UniProtKB-KW"/>
</dbReference>
<evidence type="ECO:0000259" key="11">
    <source>
        <dbReference type="PROSITE" id="PS51485"/>
    </source>
</evidence>
<comment type="caution">
    <text evidence="12">The sequence shown here is derived from an EMBL/GenBank/DDBJ whole genome shotgun (WGS) entry which is preliminary data.</text>
</comment>
<evidence type="ECO:0000313" key="13">
    <source>
        <dbReference type="Proteomes" id="UP001163823"/>
    </source>
</evidence>
<dbReference type="Proteomes" id="UP001163823">
    <property type="component" value="Chromosome 6"/>
</dbReference>
<evidence type="ECO:0000256" key="3">
    <source>
        <dbReference type="ARBA" id="ARBA00022622"/>
    </source>
</evidence>
<keyword evidence="13" id="KW-1185">Reference proteome</keyword>
<evidence type="ECO:0000256" key="2">
    <source>
        <dbReference type="ARBA" id="ARBA00022475"/>
    </source>
</evidence>
<feature type="domain" description="Phytocyanin" evidence="11">
    <location>
        <begin position="28"/>
        <end position="132"/>
    </location>
</feature>
<reference evidence="12" key="1">
    <citation type="journal article" date="2023" name="Science">
        <title>Elucidation of the pathway for biosynthesis of saponin adjuvants from the soapbark tree.</title>
        <authorList>
            <person name="Reed J."/>
            <person name="Orme A."/>
            <person name="El-Demerdash A."/>
            <person name="Owen C."/>
            <person name="Martin L.B.B."/>
            <person name="Misra R.C."/>
            <person name="Kikuchi S."/>
            <person name="Rejzek M."/>
            <person name="Martin A.C."/>
            <person name="Harkess A."/>
            <person name="Leebens-Mack J."/>
            <person name="Louveau T."/>
            <person name="Stephenson M.J."/>
            <person name="Osbourn A."/>
        </authorList>
    </citation>
    <scope>NUCLEOTIDE SEQUENCE</scope>
    <source>
        <strain evidence="12">S10</strain>
    </source>
</reference>
<dbReference type="PANTHER" id="PTHR33021">
    <property type="entry name" value="BLUE COPPER PROTEIN"/>
    <property type="match status" value="1"/>
</dbReference>
<evidence type="ECO:0000256" key="1">
    <source>
        <dbReference type="ARBA" id="ARBA00004609"/>
    </source>
</evidence>
<proteinExistence type="inferred from homology"/>
<dbReference type="GO" id="GO:0009055">
    <property type="term" value="F:electron transfer activity"/>
    <property type="evidence" value="ECO:0007669"/>
    <property type="project" value="InterPro"/>
</dbReference>
<evidence type="ECO:0000256" key="8">
    <source>
        <dbReference type="ARBA" id="ARBA00023288"/>
    </source>
</evidence>
<accession>A0AAD7LXR3</accession>
<dbReference type="GO" id="GO:0005886">
    <property type="term" value="C:plasma membrane"/>
    <property type="evidence" value="ECO:0007669"/>
    <property type="project" value="UniProtKB-SubCell"/>
</dbReference>
<keyword evidence="7" id="KW-0325">Glycoprotein</keyword>
<dbReference type="PANTHER" id="PTHR33021:SF197">
    <property type="entry name" value="EARLY NODULIN-LIKE PROTEIN 13"/>
    <property type="match status" value="1"/>
</dbReference>
<evidence type="ECO:0000313" key="12">
    <source>
        <dbReference type="EMBL" id="KAJ7966275.1"/>
    </source>
</evidence>
<keyword evidence="6" id="KW-1015">Disulfide bond</keyword>
<dbReference type="Pfam" id="PF02298">
    <property type="entry name" value="Cu_bind_like"/>
    <property type="match status" value="1"/>
</dbReference>
<dbReference type="Gene3D" id="2.60.40.420">
    <property type="entry name" value="Cupredoxins - blue copper proteins"/>
    <property type="match status" value="1"/>
</dbReference>
<evidence type="ECO:0000256" key="6">
    <source>
        <dbReference type="ARBA" id="ARBA00023157"/>
    </source>
</evidence>
<sequence>MAGSLRVNLSSSASLVLLFLLLSFSEAREILVGGKSDSWKVPSSESDSLNQWAGKMRFKVGDFLVWKYESGKDSVLQVSKENYVNCSTVNPIKEYKDGDTKVELERHGAFYFISGAKGHCQKGQKLIVVVLSPRHGHTGISPAPSPANFEGSAVAPSPTSSATSLQGGLLVAVGLLSILVF</sequence>
<dbReference type="InterPro" id="IPR008972">
    <property type="entry name" value="Cupredoxin"/>
</dbReference>
<keyword evidence="4 10" id="KW-0732">Signal</keyword>
<gene>
    <name evidence="12" type="ORF">O6P43_015772</name>
</gene>
<organism evidence="12 13">
    <name type="scientific">Quillaja saponaria</name>
    <name type="common">Soap bark tree</name>
    <dbReference type="NCBI Taxonomy" id="32244"/>
    <lineage>
        <taxon>Eukaryota</taxon>
        <taxon>Viridiplantae</taxon>
        <taxon>Streptophyta</taxon>
        <taxon>Embryophyta</taxon>
        <taxon>Tracheophyta</taxon>
        <taxon>Spermatophyta</taxon>
        <taxon>Magnoliopsida</taxon>
        <taxon>eudicotyledons</taxon>
        <taxon>Gunneridae</taxon>
        <taxon>Pentapetalae</taxon>
        <taxon>rosids</taxon>
        <taxon>fabids</taxon>
        <taxon>Fabales</taxon>
        <taxon>Quillajaceae</taxon>
        <taxon>Quillaja</taxon>
    </lineage>
</organism>
<evidence type="ECO:0000256" key="9">
    <source>
        <dbReference type="ARBA" id="ARBA00035011"/>
    </source>
</evidence>
<dbReference type="AlphaFoldDB" id="A0AAD7LXR3"/>
<dbReference type="EMBL" id="JARAOO010000006">
    <property type="protein sequence ID" value="KAJ7966275.1"/>
    <property type="molecule type" value="Genomic_DNA"/>
</dbReference>
<evidence type="ECO:0000256" key="10">
    <source>
        <dbReference type="SAM" id="SignalP"/>
    </source>
</evidence>
<dbReference type="KEGG" id="qsa:O6P43_015772"/>